<dbReference type="InterPro" id="IPR058240">
    <property type="entry name" value="rSAM_sf"/>
</dbReference>
<dbReference type="EMBL" id="CP117523">
    <property type="protein sequence ID" value="WWD84576.1"/>
    <property type="molecule type" value="Genomic_DNA"/>
</dbReference>
<dbReference type="Pfam" id="PF17820">
    <property type="entry name" value="PDZ_6"/>
    <property type="match status" value="1"/>
</dbReference>
<protein>
    <recommendedName>
        <fullName evidence="1">Elp3/MiaA/NifB-like radical SAM core domain-containing protein</fullName>
    </recommendedName>
</protein>
<evidence type="ECO:0000313" key="2">
    <source>
        <dbReference type="EMBL" id="WWD84576.1"/>
    </source>
</evidence>
<dbReference type="InterPro" id="IPR007549">
    <property type="entry name" value="DUF512"/>
</dbReference>
<dbReference type="InterPro" id="IPR045375">
    <property type="entry name" value="Put_radical_SAM-like_N"/>
</dbReference>
<dbReference type="Pfam" id="PF04459">
    <property type="entry name" value="DUF512"/>
    <property type="match status" value="1"/>
</dbReference>
<dbReference type="InterPro" id="IPR041489">
    <property type="entry name" value="PDZ_6"/>
</dbReference>
<dbReference type="SUPFAM" id="SSF50156">
    <property type="entry name" value="PDZ domain-like"/>
    <property type="match status" value="1"/>
</dbReference>
<dbReference type="Proteomes" id="UP001348492">
    <property type="component" value="Chromosome"/>
</dbReference>
<dbReference type="Gene3D" id="3.20.20.70">
    <property type="entry name" value="Aldolase class I"/>
    <property type="match status" value="1"/>
</dbReference>
<keyword evidence="3" id="KW-1185">Reference proteome</keyword>
<accession>A0ABZ2EYP2</accession>
<reference evidence="2 3" key="1">
    <citation type="journal article" date="2023" name="PLoS ONE">
        <title>Genome-based metabolic and phylogenomic analysis of three Terrisporobacter species.</title>
        <authorList>
            <person name="Boer T."/>
            <person name="Bengelsdorf F.R."/>
            <person name="Bomeke M."/>
            <person name="Daniel R."/>
            <person name="Poehlein A."/>
        </authorList>
    </citation>
    <scope>NUCLEOTIDE SEQUENCE [LARGE SCALE GENOMIC DNA]</scope>
    <source>
        <strain evidence="2 3">DSM 1288</strain>
    </source>
</reference>
<dbReference type="InterPro" id="IPR013785">
    <property type="entry name" value="Aldolase_TIM"/>
</dbReference>
<feature type="domain" description="Elp3/MiaA/NifB-like radical SAM core" evidence="1">
    <location>
        <begin position="89"/>
        <end position="259"/>
    </location>
</feature>
<evidence type="ECO:0000313" key="3">
    <source>
        <dbReference type="Proteomes" id="UP001348492"/>
    </source>
</evidence>
<dbReference type="InterPro" id="IPR036034">
    <property type="entry name" value="PDZ_sf"/>
</dbReference>
<dbReference type="SUPFAM" id="SSF102114">
    <property type="entry name" value="Radical SAM enzymes"/>
    <property type="match status" value="1"/>
</dbReference>
<organism evidence="2 3">
    <name type="scientific">Terrisporobacter glycolicus ATCC 14880 = DSM 1288</name>
    <dbReference type="NCBI Taxonomy" id="1121315"/>
    <lineage>
        <taxon>Bacteria</taxon>
        <taxon>Bacillati</taxon>
        <taxon>Bacillota</taxon>
        <taxon>Clostridia</taxon>
        <taxon>Peptostreptococcales</taxon>
        <taxon>Peptostreptococcaceae</taxon>
        <taxon>Terrisporobacter</taxon>
    </lineage>
</organism>
<name>A0ABZ2EYP2_9FIRM</name>
<dbReference type="Pfam" id="PF19238">
    <property type="entry name" value="Radical_SAM_2"/>
    <property type="match status" value="1"/>
</dbReference>
<gene>
    <name evidence="2" type="ORF">TEGL_30100</name>
</gene>
<evidence type="ECO:0000259" key="1">
    <source>
        <dbReference type="SMART" id="SM00729"/>
    </source>
</evidence>
<dbReference type="Gene3D" id="2.30.42.10">
    <property type="match status" value="1"/>
</dbReference>
<sequence length="447" mass="51694">MICKMEVNVKNINNIVSKVYKNSIADEIGIEVGDILLSVNKERVEDIIQYRFLISEEYIELEIQKQKNGKIYLYEIEKDYDEELGIEFTNPIIDKAKSCRNKCVFCFIDQLPEGMRETLYFKDDDSRLSFLQGNFVTLTNMSEDDINNIIRYRISPINISVHTTNPELRRKMINNKFAGKLIDIMRRLAEAGIEMNAQIVLCPGYNDKEELERTLEDLSSLHPYVKSAAIVPVGITRYRDNLARLDIFDEKSAGRTIDQINKLQEKYLDKLNTRFAFLSDEFYILAKRPLLKYDEYEGFDQFEDGVGMITKMGTEIVQYLDTISGSRLNKSKKVSIATGKSAYEFMCNMANKIMEKFNNIEINVYRIKNNFFGETITVSGLLTATDLIDQLRSEDLGETLYITRSMMKADEEIFLDNITLKELEEKLNLEVVPCENRGTDVVDKITK</sequence>
<dbReference type="SMART" id="SM00729">
    <property type="entry name" value="Elp3"/>
    <property type="match status" value="1"/>
</dbReference>
<proteinExistence type="predicted"/>
<dbReference type="InterPro" id="IPR006638">
    <property type="entry name" value="Elp3/MiaA/NifB-like_rSAM"/>
</dbReference>